<reference evidence="2 3" key="1">
    <citation type="submission" date="2018-10" db="EMBL/GenBank/DDBJ databases">
        <authorList>
            <person name="Perry B.J."/>
            <person name="Sullivan J.T."/>
            <person name="Murphy R.J.T."/>
            <person name="Ramsay J.P."/>
            <person name="Ronson C.W."/>
        </authorList>
    </citation>
    <scope>NUCLEOTIDE SEQUENCE [LARGE SCALE GENOMIC DNA]</scope>
    <source>
        <strain evidence="2 3">R88b</strain>
    </source>
</reference>
<dbReference type="Gene3D" id="1.10.260.40">
    <property type="entry name" value="lambda repressor-like DNA-binding domains"/>
    <property type="match status" value="1"/>
</dbReference>
<proteinExistence type="predicted"/>
<dbReference type="AlphaFoldDB" id="A0A6M7WPB8"/>
<organism evidence="2 3">
    <name type="scientific">Mesorhizobium loti R88b</name>
    <dbReference type="NCBI Taxonomy" id="935548"/>
    <lineage>
        <taxon>Bacteria</taxon>
        <taxon>Pseudomonadati</taxon>
        <taxon>Pseudomonadota</taxon>
        <taxon>Alphaproteobacteria</taxon>
        <taxon>Hyphomicrobiales</taxon>
        <taxon>Phyllobacteriaceae</taxon>
        <taxon>Mesorhizobium</taxon>
    </lineage>
</organism>
<feature type="domain" description="HTH cro/C1-type" evidence="1">
    <location>
        <begin position="20"/>
        <end position="64"/>
    </location>
</feature>
<evidence type="ECO:0000259" key="1">
    <source>
        <dbReference type="PROSITE" id="PS50943"/>
    </source>
</evidence>
<evidence type="ECO:0000313" key="3">
    <source>
        <dbReference type="Proteomes" id="UP000503017"/>
    </source>
</evidence>
<dbReference type="InterPro" id="IPR010982">
    <property type="entry name" value="Lambda_DNA-bd_dom_sf"/>
</dbReference>
<name>A0A6M7WPB8_RHILI</name>
<evidence type="ECO:0000313" key="2">
    <source>
        <dbReference type="EMBL" id="QKD02693.1"/>
    </source>
</evidence>
<dbReference type="RefSeq" id="WP_027030197.1">
    <property type="nucleotide sequence ID" value="NZ_CP033367.1"/>
</dbReference>
<gene>
    <name evidence="2" type="ORF">EB235_15260</name>
</gene>
<dbReference type="InterPro" id="IPR001387">
    <property type="entry name" value="Cro/C1-type_HTH"/>
</dbReference>
<dbReference type="PROSITE" id="PS50943">
    <property type="entry name" value="HTH_CROC1"/>
    <property type="match status" value="1"/>
</dbReference>
<accession>A0A6M7WPB8</accession>
<dbReference type="GO" id="GO:0003677">
    <property type="term" value="F:DNA binding"/>
    <property type="evidence" value="ECO:0007669"/>
    <property type="project" value="InterPro"/>
</dbReference>
<dbReference type="EMBL" id="CP033367">
    <property type="protein sequence ID" value="QKD02693.1"/>
    <property type="molecule type" value="Genomic_DNA"/>
</dbReference>
<dbReference type="SUPFAM" id="SSF47413">
    <property type="entry name" value="lambda repressor-like DNA-binding domains"/>
    <property type="match status" value="1"/>
</dbReference>
<dbReference type="Proteomes" id="UP000503017">
    <property type="component" value="Chromosome"/>
</dbReference>
<protein>
    <submittedName>
        <fullName evidence="2">XRE family transcriptional regulator</fullName>
    </submittedName>
</protein>
<sequence length="251" mass="27991">MPIRQNLAVNLRRLIRGHASVSAVCRALGINRTQFERYLQGQAVPNKATAQLICDYFKIDENELYRQPEIEGQADEYASLRQKLYENMVRPPSPAIAGGTYFTYFSVPGRPELLMRSVTFVRREAELVTFRRVTRWAPGDGQGGARVPGNHYGVVISRLNWIYFNGINSRQTSEPSILALQWASISEPVLVGKAIVLTGSGPAFVTAIMRQEVTRIGKRRAMQMAHIVSFDDPGLDQLVVSLIREGVANSA</sequence>